<keyword evidence="7" id="KW-1185">Reference proteome</keyword>
<accession>A0A399RQP0</accession>
<dbReference type="OrthoDB" id="9785229at2"/>
<dbReference type="Proteomes" id="UP000266005">
    <property type="component" value="Unassembled WGS sequence"/>
</dbReference>
<protein>
    <submittedName>
        <fullName evidence="6">ABC transporter ATP-binding protein</fullName>
    </submittedName>
</protein>
<dbReference type="InterPro" id="IPR003439">
    <property type="entry name" value="ABC_transporter-like_ATP-bd"/>
</dbReference>
<dbReference type="InterPro" id="IPR017871">
    <property type="entry name" value="ABC_transporter-like_CS"/>
</dbReference>
<dbReference type="PROSITE" id="PS00211">
    <property type="entry name" value="ABC_TRANSPORTER_1"/>
    <property type="match status" value="1"/>
</dbReference>
<dbReference type="EMBL" id="QWGE01000006">
    <property type="protein sequence ID" value="RIJ34026.1"/>
    <property type="molecule type" value="Genomic_DNA"/>
</dbReference>
<gene>
    <name evidence="6" type="ORF">D1627_16775</name>
</gene>
<evidence type="ECO:0000256" key="3">
    <source>
        <dbReference type="ARBA" id="ARBA00022741"/>
    </source>
</evidence>
<dbReference type="InterPro" id="IPR003593">
    <property type="entry name" value="AAA+_ATPase"/>
</dbReference>
<dbReference type="InterPro" id="IPR015860">
    <property type="entry name" value="ABC_transpr_TagH-like"/>
</dbReference>
<evidence type="ECO:0000313" key="7">
    <source>
        <dbReference type="Proteomes" id="UP000266005"/>
    </source>
</evidence>
<keyword evidence="3" id="KW-0547">Nucleotide-binding</keyword>
<dbReference type="SUPFAM" id="SSF52540">
    <property type="entry name" value="P-loop containing nucleoside triphosphate hydrolases"/>
    <property type="match status" value="1"/>
</dbReference>
<dbReference type="GO" id="GO:0016887">
    <property type="term" value="F:ATP hydrolysis activity"/>
    <property type="evidence" value="ECO:0007669"/>
    <property type="project" value="InterPro"/>
</dbReference>
<feature type="domain" description="ABC transporter" evidence="5">
    <location>
        <begin position="28"/>
        <end position="248"/>
    </location>
</feature>
<dbReference type="Gene3D" id="3.40.50.300">
    <property type="entry name" value="P-loop containing nucleotide triphosphate hydrolases"/>
    <property type="match status" value="1"/>
</dbReference>
<sequence>MKNSIAIKAQNISKSFHISQDSHNTVKHRLFNIFKPSGKKIVPAVKNMSLEIMQGECIGLLGRNGCGKSTLVKLLAGVYPTDSGHITINGSTMLMNLGVGMSHELTARENIYVSGSVLGLKIKEIDTIFDQIVEFAELEGFVDTKIKFYSSGMAARLGFSIAVNAGADIMFLDEIFAVGDAKFQEKAIRVFESSWINGKTVILVSHSMDVIQQYCTRAAFLKDGELKFFGDTQEAINLYLKDNEIASETTAPALQEAQAV</sequence>
<dbReference type="GO" id="GO:0140359">
    <property type="term" value="F:ABC-type transporter activity"/>
    <property type="evidence" value="ECO:0007669"/>
    <property type="project" value="InterPro"/>
</dbReference>
<comment type="similarity">
    <text evidence="1">Belongs to the ABC transporter superfamily.</text>
</comment>
<dbReference type="GO" id="GO:0005524">
    <property type="term" value="F:ATP binding"/>
    <property type="evidence" value="ECO:0007669"/>
    <property type="project" value="UniProtKB-KW"/>
</dbReference>
<proteinExistence type="inferred from homology"/>
<keyword evidence="2" id="KW-0813">Transport</keyword>
<dbReference type="PANTHER" id="PTHR46743">
    <property type="entry name" value="TEICHOIC ACIDS EXPORT ATP-BINDING PROTEIN TAGH"/>
    <property type="match status" value="1"/>
</dbReference>
<dbReference type="AlphaFoldDB" id="A0A399RQP0"/>
<evidence type="ECO:0000256" key="1">
    <source>
        <dbReference type="ARBA" id="ARBA00005417"/>
    </source>
</evidence>
<dbReference type="InterPro" id="IPR050683">
    <property type="entry name" value="Bact_Polysacc_Export_ATP-bd"/>
</dbReference>
<dbReference type="SMART" id="SM00382">
    <property type="entry name" value="AAA"/>
    <property type="match status" value="1"/>
</dbReference>
<dbReference type="PANTHER" id="PTHR46743:SF2">
    <property type="entry name" value="TEICHOIC ACIDS EXPORT ATP-BINDING PROTEIN TAGH"/>
    <property type="match status" value="1"/>
</dbReference>
<keyword evidence="4 6" id="KW-0067">ATP-binding</keyword>
<dbReference type="RefSeq" id="WP_119433436.1">
    <property type="nucleotide sequence ID" value="NZ_QWGE01000006.1"/>
</dbReference>
<evidence type="ECO:0000313" key="6">
    <source>
        <dbReference type="EMBL" id="RIJ34026.1"/>
    </source>
</evidence>
<dbReference type="Pfam" id="PF00005">
    <property type="entry name" value="ABC_tran"/>
    <property type="match status" value="1"/>
</dbReference>
<reference evidence="7" key="1">
    <citation type="submission" date="2018-08" db="EMBL/GenBank/DDBJ databases">
        <title>Mucilaginibacter sp. MYSH2.</title>
        <authorList>
            <person name="Seo T."/>
        </authorList>
    </citation>
    <scope>NUCLEOTIDE SEQUENCE [LARGE SCALE GENOMIC DNA]</scope>
    <source>
        <strain evidence="7">KIRAN</strain>
    </source>
</reference>
<dbReference type="GO" id="GO:0016020">
    <property type="term" value="C:membrane"/>
    <property type="evidence" value="ECO:0007669"/>
    <property type="project" value="InterPro"/>
</dbReference>
<comment type="caution">
    <text evidence="6">The sequence shown here is derived from an EMBL/GenBank/DDBJ whole genome shotgun (WGS) entry which is preliminary data.</text>
</comment>
<name>A0A399RQP0_9BACT</name>
<evidence type="ECO:0000256" key="2">
    <source>
        <dbReference type="ARBA" id="ARBA00022448"/>
    </source>
</evidence>
<dbReference type="InterPro" id="IPR027417">
    <property type="entry name" value="P-loop_NTPase"/>
</dbReference>
<dbReference type="CDD" id="cd03220">
    <property type="entry name" value="ABC_KpsT_Wzt"/>
    <property type="match status" value="1"/>
</dbReference>
<evidence type="ECO:0000256" key="4">
    <source>
        <dbReference type="ARBA" id="ARBA00022840"/>
    </source>
</evidence>
<organism evidence="6 7">
    <name type="scientific">Pontibacter oryzae</name>
    <dbReference type="NCBI Taxonomy" id="2304593"/>
    <lineage>
        <taxon>Bacteria</taxon>
        <taxon>Pseudomonadati</taxon>
        <taxon>Bacteroidota</taxon>
        <taxon>Cytophagia</taxon>
        <taxon>Cytophagales</taxon>
        <taxon>Hymenobacteraceae</taxon>
        <taxon>Pontibacter</taxon>
    </lineage>
</organism>
<dbReference type="PROSITE" id="PS50893">
    <property type="entry name" value="ABC_TRANSPORTER_2"/>
    <property type="match status" value="1"/>
</dbReference>
<evidence type="ECO:0000259" key="5">
    <source>
        <dbReference type="PROSITE" id="PS50893"/>
    </source>
</evidence>